<evidence type="ECO:0000313" key="1">
    <source>
        <dbReference type="EMBL" id="KAA6393581.1"/>
    </source>
</evidence>
<name>A0A5J4WFB9_9EUKA</name>
<comment type="caution">
    <text evidence="1">The sequence shown here is derived from an EMBL/GenBank/DDBJ whole genome shotgun (WGS) entry which is preliminary data.</text>
</comment>
<organism evidence="1 2">
    <name type="scientific">Streblomastix strix</name>
    <dbReference type="NCBI Taxonomy" id="222440"/>
    <lineage>
        <taxon>Eukaryota</taxon>
        <taxon>Metamonada</taxon>
        <taxon>Preaxostyla</taxon>
        <taxon>Oxymonadida</taxon>
        <taxon>Streblomastigidae</taxon>
        <taxon>Streblomastix</taxon>
    </lineage>
</organism>
<sequence>MPSALRVRGVVILFSKCLSHNLAVSLKSLRQVLRDSDFNGTNKIANISLRFYDQKPYKLLMNLNYLKLKAKMLKFFIKKREDGRCPNYQEFV</sequence>
<accession>A0A5J4WFB9</accession>
<gene>
    <name evidence="1" type="ORF">EZS28_010893</name>
</gene>
<dbReference type="EMBL" id="SNRW01002193">
    <property type="protein sequence ID" value="KAA6393581.1"/>
    <property type="molecule type" value="Genomic_DNA"/>
</dbReference>
<dbReference type="Proteomes" id="UP000324800">
    <property type="component" value="Unassembled WGS sequence"/>
</dbReference>
<proteinExistence type="predicted"/>
<reference evidence="1 2" key="1">
    <citation type="submission" date="2019-03" db="EMBL/GenBank/DDBJ databases">
        <title>Single cell metagenomics reveals metabolic interactions within the superorganism composed of flagellate Streblomastix strix and complex community of Bacteroidetes bacteria on its surface.</title>
        <authorList>
            <person name="Treitli S.C."/>
            <person name="Kolisko M."/>
            <person name="Husnik F."/>
            <person name="Keeling P."/>
            <person name="Hampl V."/>
        </authorList>
    </citation>
    <scope>NUCLEOTIDE SEQUENCE [LARGE SCALE GENOMIC DNA]</scope>
    <source>
        <strain evidence="1">ST1C</strain>
    </source>
</reference>
<protein>
    <submittedName>
        <fullName evidence="1">Uncharacterized protein</fullName>
    </submittedName>
</protein>
<evidence type="ECO:0000313" key="2">
    <source>
        <dbReference type="Proteomes" id="UP000324800"/>
    </source>
</evidence>
<dbReference type="AlphaFoldDB" id="A0A5J4WFB9"/>